<dbReference type="Ensembl" id="ENSMZET00005008662.1">
    <property type="protein sequence ID" value="ENSMZEP00005008329.1"/>
    <property type="gene ID" value="ENSMZEG00005006349.1"/>
</dbReference>
<reference evidence="3 4" key="1">
    <citation type="journal article" date="2014" name="Nature">
        <title>The genomic substrate for adaptive radiation in African cichlid fish.</title>
        <authorList>
            <person name="Brawand D."/>
            <person name="Wagner C.E."/>
            <person name="Li Y.I."/>
            <person name="Malinsky M."/>
            <person name="Keller I."/>
            <person name="Fan S."/>
            <person name="Simakov O."/>
            <person name="Ng A.Y."/>
            <person name="Lim Z.W."/>
            <person name="Bezault E."/>
            <person name="Turner-Maier J."/>
            <person name="Johnson J."/>
            <person name="Alcazar R."/>
            <person name="Noh H.J."/>
            <person name="Russell P."/>
            <person name="Aken B."/>
            <person name="Alfoldi J."/>
            <person name="Amemiya C."/>
            <person name="Azzouzi N."/>
            <person name="Baroiller J.F."/>
            <person name="Barloy-Hubler F."/>
            <person name="Berlin A."/>
            <person name="Bloomquist R."/>
            <person name="Carleton K.L."/>
            <person name="Conte M.A."/>
            <person name="D'Cotta H."/>
            <person name="Eshel O."/>
            <person name="Gaffney L."/>
            <person name="Galibert F."/>
            <person name="Gante H.F."/>
            <person name="Gnerre S."/>
            <person name="Greuter L."/>
            <person name="Guyon R."/>
            <person name="Haddad N.S."/>
            <person name="Haerty W."/>
            <person name="Harris R.M."/>
            <person name="Hofmann H.A."/>
            <person name="Hourlier T."/>
            <person name="Hulata G."/>
            <person name="Jaffe D.B."/>
            <person name="Lara M."/>
            <person name="Lee A.P."/>
            <person name="MacCallum I."/>
            <person name="Mwaiko S."/>
            <person name="Nikaido M."/>
            <person name="Nishihara H."/>
            <person name="Ozouf-Costaz C."/>
            <person name="Penman D.J."/>
            <person name="Przybylski D."/>
            <person name="Rakotomanga M."/>
            <person name="Renn S.C.P."/>
            <person name="Ribeiro F.J."/>
            <person name="Ron M."/>
            <person name="Salzburger W."/>
            <person name="Sanchez-Pulido L."/>
            <person name="Santos M.E."/>
            <person name="Searle S."/>
            <person name="Sharpe T."/>
            <person name="Swofford R."/>
            <person name="Tan F.J."/>
            <person name="Williams L."/>
            <person name="Young S."/>
            <person name="Yin S."/>
            <person name="Okada N."/>
            <person name="Kocher T.D."/>
            <person name="Miska E.A."/>
            <person name="Lander E.S."/>
            <person name="Venkatesh B."/>
            <person name="Fernald R.D."/>
            <person name="Meyer A."/>
            <person name="Ponting C.P."/>
            <person name="Streelman J.T."/>
            <person name="Lindblad-Toh K."/>
            <person name="Seehausen O."/>
            <person name="Di Palma F."/>
        </authorList>
    </citation>
    <scope>NUCLEOTIDE SEQUENCE</scope>
</reference>
<feature type="region of interest" description="Disordered" evidence="1">
    <location>
        <begin position="36"/>
        <end position="120"/>
    </location>
</feature>
<keyword evidence="4" id="KW-1185">Reference proteome</keyword>
<proteinExistence type="predicted"/>
<feature type="transmembrane region" description="Helical" evidence="2">
    <location>
        <begin position="144"/>
        <end position="164"/>
    </location>
</feature>
<protein>
    <submittedName>
        <fullName evidence="3">Uncharacterized protein</fullName>
    </submittedName>
</protein>
<evidence type="ECO:0000256" key="1">
    <source>
        <dbReference type="SAM" id="MobiDB-lite"/>
    </source>
</evidence>
<accession>A0A3P9BEK0</accession>
<keyword evidence="2" id="KW-1133">Transmembrane helix</keyword>
<keyword evidence="2" id="KW-0812">Transmembrane</keyword>
<reference evidence="3" key="2">
    <citation type="submission" date="2025-08" db="UniProtKB">
        <authorList>
            <consortium name="Ensembl"/>
        </authorList>
    </citation>
    <scope>IDENTIFICATION</scope>
</reference>
<name>A0A3P9BEK0_9CICH</name>
<feature type="compositionally biased region" description="Basic and acidic residues" evidence="1">
    <location>
        <begin position="78"/>
        <end position="96"/>
    </location>
</feature>
<evidence type="ECO:0000256" key="2">
    <source>
        <dbReference type="SAM" id="Phobius"/>
    </source>
</evidence>
<sequence>MFITSNKAAVFEILSPQVLHLDPHLRLPAPRALTERRWCGSPEPPADEEGCWTGSSGPPAETGDKGRSGPLDPPAETGNKDRSGPSDPPAETRDEGWSGPSDPPAETRDEGWTGPLDPPAEAITKPAAVLKQWKKNTNFVQKPLMFNCFGVFFYGAYMVSLLAGSSA</sequence>
<dbReference type="GeneTree" id="ENSGT00940000177276"/>
<evidence type="ECO:0000313" key="4">
    <source>
        <dbReference type="Proteomes" id="UP000265160"/>
    </source>
</evidence>
<evidence type="ECO:0000313" key="3">
    <source>
        <dbReference type="Ensembl" id="ENSMZEP00005008329.1"/>
    </source>
</evidence>
<organism evidence="3 4">
    <name type="scientific">Maylandia zebra</name>
    <name type="common">zebra mbuna</name>
    <dbReference type="NCBI Taxonomy" id="106582"/>
    <lineage>
        <taxon>Eukaryota</taxon>
        <taxon>Metazoa</taxon>
        <taxon>Chordata</taxon>
        <taxon>Craniata</taxon>
        <taxon>Vertebrata</taxon>
        <taxon>Euteleostomi</taxon>
        <taxon>Actinopterygii</taxon>
        <taxon>Neopterygii</taxon>
        <taxon>Teleostei</taxon>
        <taxon>Neoteleostei</taxon>
        <taxon>Acanthomorphata</taxon>
        <taxon>Ovalentaria</taxon>
        <taxon>Cichlomorphae</taxon>
        <taxon>Cichliformes</taxon>
        <taxon>Cichlidae</taxon>
        <taxon>African cichlids</taxon>
        <taxon>Pseudocrenilabrinae</taxon>
        <taxon>Haplochromini</taxon>
        <taxon>Maylandia</taxon>
        <taxon>Maylandia zebra complex</taxon>
    </lineage>
</organism>
<dbReference type="Proteomes" id="UP000265160">
    <property type="component" value="LG5"/>
</dbReference>
<keyword evidence="2" id="KW-0472">Membrane</keyword>
<reference evidence="3" key="3">
    <citation type="submission" date="2025-09" db="UniProtKB">
        <authorList>
            <consortium name="Ensembl"/>
        </authorList>
    </citation>
    <scope>IDENTIFICATION</scope>
</reference>
<dbReference type="STRING" id="106582.ENSMZEP00005008329"/>
<dbReference type="AlphaFoldDB" id="A0A3P9BEK0"/>